<organism evidence="3 4">
    <name type="scientific">Paramecium sonneborni</name>
    <dbReference type="NCBI Taxonomy" id="65129"/>
    <lineage>
        <taxon>Eukaryota</taxon>
        <taxon>Sar</taxon>
        <taxon>Alveolata</taxon>
        <taxon>Ciliophora</taxon>
        <taxon>Intramacronucleata</taxon>
        <taxon>Oligohymenophorea</taxon>
        <taxon>Peniculida</taxon>
        <taxon>Parameciidae</taxon>
        <taxon>Paramecium</taxon>
    </lineage>
</organism>
<protein>
    <recommendedName>
        <fullName evidence="5">Tudor-knot domain-containing protein</fullName>
    </recommendedName>
</protein>
<keyword evidence="2" id="KW-1133">Transmembrane helix</keyword>
<name>A0A8S1KBT8_9CILI</name>
<dbReference type="EMBL" id="CAJJDN010000006">
    <property type="protein sequence ID" value="CAD8052057.1"/>
    <property type="molecule type" value="Genomic_DNA"/>
</dbReference>
<feature type="transmembrane region" description="Helical" evidence="2">
    <location>
        <begin position="393"/>
        <end position="423"/>
    </location>
</feature>
<feature type="transmembrane region" description="Helical" evidence="2">
    <location>
        <begin position="339"/>
        <end position="363"/>
    </location>
</feature>
<comment type="caution">
    <text evidence="3">The sequence shown here is derived from an EMBL/GenBank/DDBJ whole genome shotgun (WGS) entry which is preliminary data.</text>
</comment>
<keyword evidence="1" id="KW-0175">Coiled coil</keyword>
<dbReference type="AlphaFoldDB" id="A0A8S1KBT8"/>
<keyword evidence="2" id="KW-0472">Membrane</keyword>
<evidence type="ECO:0000313" key="4">
    <source>
        <dbReference type="Proteomes" id="UP000692954"/>
    </source>
</evidence>
<proteinExistence type="predicted"/>
<evidence type="ECO:0000256" key="1">
    <source>
        <dbReference type="SAM" id="Coils"/>
    </source>
</evidence>
<gene>
    <name evidence="3" type="ORF">PSON_ATCC_30995.1.T0060253</name>
</gene>
<dbReference type="OrthoDB" id="428577at2759"/>
<sequence>MGIYLEAQVQSVEQNRIFIHYNGWGNRWDEWIDIQSPRIAIFRTYTVGSINQEFLSPNPVSDPDCEVEKQEIDMHKFIFDVGHMMNQVTQQLIEFGRYTNNKRIAEKQLQLQQQYQQMFNNKNKEVNIDENNLEIKRKEKELNEYEIKSSLIGSQLAPIFDRMGRMMTDLAPHLALMGSKTQRMNNNNNQQQLLFQVPVTLTPNEIYQSQQNAPTLHSRLEIISNRLAILRMTEYIQQEESDDDHRNNIIIITYNILIQSKEQNQTKFKNLKQQKILNKILIQVSIMKHFLDNKFLFSEYRINYTLQLVLISYLFSNQIDCPFISFMKQQENPYSEIKLWPLQYCLLCAIVLFTNSIIQVVVLLKLDQGGIFLVRITQVVQCAFYFKQQIKDIYTILIILLCFLSYISSLYYIFTLIFIRFFIQLYSADKIY</sequence>
<dbReference type="Proteomes" id="UP000692954">
    <property type="component" value="Unassembled WGS sequence"/>
</dbReference>
<keyword evidence="2" id="KW-0812">Transmembrane</keyword>
<dbReference type="CDD" id="cd20104">
    <property type="entry name" value="MBT_PHF20L1-like"/>
    <property type="match status" value="1"/>
</dbReference>
<evidence type="ECO:0000313" key="3">
    <source>
        <dbReference type="EMBL" id="CAD8052057.1"/>
    </source>
</evidence>
<reference evidence="3" key="1">
    <citation type="submission" date="2021-01" db="EMBL/GenBank/DDBJ databases">
        <authorList>
            <consortium name="Genoscope - CEA"/>
            <person name="William W."/>
        </authorList>
    </citation>
    <scope>NUCLEOTIDE SEQUENCE</scope>
</reference>
<feature type="coiled-coil region" evidence="1">
    <location>
        <begin position="121"/>
        <end position="148"/>
    </location>
</feature>
<evidence type="ECO:0000256" key="2">
    <source>
        <dbReference type="SAM" id="Phobius"/>
    </source>
</evidence>
<keyword evidence="4" id="KW-1185">Reference proteome</keyword>
<accession>A0A8S1KBT8</accession>
<evidence type="ECO:0008006" key="5">
    <source>
        <dbReference type="Google" id="ProtNLM"/>
    </source>
</evidence>